<proteinExistence type="predicted"/>
<protein>
    <submittedName>
        <fullName evidence="1">Uncharacterized protein</fullName>
    </submittedName>
</protein>
<dbReference type="Proteomes" id="UP000299102">
    <property type="component" value="Unassembled WGS sequence"/>
</dbReference>
<dbReference type="AlphaFoldDB" id="A0A4C1YM20"/>
<accession>A0A4C1YM20</accession>
<name>A0A4C1YM20_EUMVA</name>
<evidence type="ECO:0000313" key="2">
    <source>
        <dbReference type="Proteomes" id="UP000299102"/>
    </source>
</evidence>
<sequence length="88" mass="9963">MGTVLWRAVSLSLRHRARSAELQARDDVILVASHDDRLVDWLVEPIVFYQVLPHVCRIPRGGAAGQRFRDPECETERGVCPMAMPLPK</sequence>
<gene>
    <name evidence="1" type="ORF">EVAR_56082_1</name>
</gene>
<keyword evidence="2" id="KW-1185">Reference proteome</keyword>
<dbReference type="EMBL" id="BGZK01001332">
    <property type="protein sequence ID" value="GBP77471.1"/>
    <property type="molecule type" value="Genomic_DNA"/>
</dbReference>
<reference evidence="1 2" key="1">
    <citation type="journal article" date="2019" name="Commun. Biol.">
        <title>The bagworm genome reveals a unique fibroin gene that provides high tensile strength.</title>
        <authorList>
            <person name="Kono N."/>
            <person name="Nakamura H."/>
            <person name="Ohtoshi R."/>
            <person name="Tomita M."/>
            <person name="Numata K."/>
            <person name="Arakawa K."/>
        </authorList>
    </citation>
    <scope>NUCLEOTIDE SEQUENCE [LARGE SCALE GENOMIC DNA]</scope>
</reference>
<evidence type="ECO:0000313" key="1">
    <source>
        <dbReference type="EMBL" id="GBP77471.1"/>
    </source>
</evidence>
<comment type="caution">
    <text evidence="1">The sequence shown here is derived from an EMBL/GenBank/DDBJ whole genome shotgun (WGS) entry which is preliminary data.</text>
</comment>
<organism evidence="1 2">
    <name type="scientific">Eumeta variegata</name>
    <name type="common">Bagworm moth</name>
    <name type="synonym">Eumeta japonica</name>
    <dbReference type="NCBI Taxonomy" id="151549"/>
    <lineage>
        <taxon>Eukaryota</taxon>
        <taxon>Metazoa</taxon>
        <taxon>Ecdysozoa</taxon>
        <taxon>Arthropoda</taxon>
        <taxon>Hexapoda</taxon>
        <taxon>Insecta</taxon>
        <taxon>Pterygota</taxon>
        <taxon>Neoptera</taxon>
        <taxon>Endopterygota</taxon>
        <taxon>Lepidoptera</taxon>
        <taxon>Glossata</taxon>
        <taxon>Ditrysia</taxon>
        <taxon>Tineoidea</taxon>
        <taxon>Psychidae</taxon>
        <taxon>Oiketicinae</taxon>
        <taxon>Eumeta</taxon>
    </lineage>
</organism>